<feature type="compositionally biased region" description="Polar residues" evidence="5">
    <location>
        <begin position="153"/>
        <end position="162"/>
    </location>
</feature>
<dbReference type="InterPro" id="IPR019787">
    <property type="entry name" value="Znf_PHD-finger"/>
</dbReference>
<dbReference type="CDD" id="cd15502">
    <property type="entry name" value="PHD_Phf1p_Phf2p_like"/>
    <property type="match status" value="1"/>
</dbReference>
<feature type="region of interest" description="Disordered" evidence="5">
    <location>
        <begin position="72"/>
        <end position="162"/>
    </location>
</feature>
<dbReference type="PROSITE" id="PS50016">
    <property type="entry name" value="ZF_PHD_2"/>
    <property type="match status" value="1"/>
</dbReference>
<comment type="caution">
    <text evidence="7">The sequence shown here is derived from an EMBL/GenBank/DDBJ whole genome shotgun (WGS) entry which is preliminary data.</text>
</comment>
<accession>A0AA38XBV4</accession>
<evidence type="ECO:0000256" key="4">
    <source>
        <dbReference type="PROSITE-ProRule" id="PRU00146"/>
    </source>
</evidence>
<name>A0AA38XBV4_9EURO</name>
<dbReference type="GO" id="GO:0008270">
    <property type="term" value="F:zinc ion binding"/>
    <property type="evidence" value="ECO:0007669"/>
    <property type="project" value="UniProtKB-KW"/>
</dbReference>
<evidence type="ECO:0000313" key="8">
    <source>
        <dbReference type="Proteomes" id="UP001172673"/>
    </source>
</evidence>
<feature type="compositionally biased region" description="Low complexity" evidence="5">
    <location>
        <begin position="222"/>
        <end position="239"/>
    </location>
</feature>
<reference evidence="7" key="1">
    <citation type="submission" date="2022-10" db="EMBL/GenBank/DDBJ databases">
        <title>Culturing micro-colonial fungi from biological soil crusts in the Mojave desert and describing Neophaeococcomyces mojavensis, and introducing the new genera and species Taxawa tesnikishii.</title>
        <authorList>
            <person name="Kurbessoian T."/>
            <person name="Stajich J.E."/>
        </authorList>
    </citation>
    <scope>NUCLEOTIDE SEQUENCE</scope>
    <source>
        <strain evidence="7">TK_41</strain>
    </source>
</reference>
<dbReference type="InterPro" id="IPR001965">
    <property type="entry name" value="Znf_PHD"/>
</dbReference>
<evidence type="ECO:0000313" key="7">
    <source>
        <dbReference type="EMBL" id="KAJ9610527.1"/>
    </source>
</evidence>
<keyword evidence="3" id="KW-0862">Zinc</keyword>
<dbReference type="AlphaFoldDB" id="A0AA38XBV4"/>
<evidence type="ECO:0000256" key="5">
    <source>
        <dbReference type="SAM" id="MobiDB-lite"/>
    </source>
</evidence>
<dbReference type="EMBL" id="JAPDRK010000007">
    <property type="protein sequence ID" value="KAJ9610527.1"/>
    <property type="molecule type" value="Genomic_DNA"/>
</dbReference>
<feature type="region of interest" description="Disordered" evidence="5">
    <location>
        <begin position="1"/>
        <end position="33"/>
    </location>
</feature>
<feature type="domain" description="PHD-type" evidence="6">
    <location>
        <begin position="348"/>
        <end position="404"/>
    </location>
</feature>
<keyword evidence="2 4" id="KW-0863">Zinc-finger</keyword>
<evidence type="ECO:0000256" key="1">
    <source>
        <dbReference type="ARBA" id="ARBA00022723"/>
    </source>
</evidence>
<feature type="compositionally biased region" description="Polar residues" evidence="5">
    <location>
        <begin position="1"/>
        <end position="21"/>
    </location>
</feature>
<keyword evidence="8" id="KW-1185">Reference proteome</keyword>
<dbReference type="Proteomes" id="UP001172673">
    <property type="component" value="Unassembled WGS sequence"/>
</dbReference>
<feature type="region of interest" description="Disordered" evidence="5">
    <location>
        <begin position="186"/>
        <end position="304"/>
    </location>
</feature>
<protein>
    <recommendedName>
        <fullName evidence="6">PHD-type domain-containing protein</fullName>
    </recommendedName>
</protein>
<dbReference type="Gene3D" id="3.30.40.10">
    <property type="entry name" value="Zinc/RING finger domain, C3HC4 (zinc finger)"/>
    <property type="match status" value="1"/>
</dbReference>
<dbReference type="InterPro" id="IPR013083">
    <property type="entry name" value="Znf_RING/FYVE/PHD"/>
</dbReference>
<dbReference type="InterPro" id="IPR019786">
    <property type="entry name" value="Zinc_finger_PHD-type_CS"/>
</dbReference>
<gene>
    <name evidence="7" type="ORF">H2200_005304</name>
</gene>
<dbReference type="Pfam" id="PF00628">
    <property type="entry name" value="PHD"/>
    <property type="match status" value="1"/>
</dbReference>
<keyword evidence="1" id="KW-0479">Metal-binding</keyword>
<sequence>MTTPQTDPASLSRGPSQTNGSVGEDSTVPPSSEYVFNISPAVAPLSFHTTSTGSNDRVGRSDIHHIFNQHSTQTTFIPHSHPSAGPRRGSFPDTLPDGHTPPPPINNSLLSLRGGMSNMPGDPISGPDDAQTDSDPEFRYSTPASRTGRPPRSASNATLPDTSTIVVNGQDSELSTIPNATAVFAKSSGSRRNKQYVLPDGSVVSGKGLGRGRPGIKRGPRKSQPGEQASPSASSGPGADVATPTNGTAGQKRKSVTSESVVRRGSTADSVESGSVDSSEEYNPTAHTRSGRQIQKPTSITNANIASASPSVKLSRNNSTIITTVNSPVSIKTHPKIKRRVYRGREQLALCEHCLRGYGPPGNVIVFCDACNKCWHQRCHEPQISKQTVADSKAEWYCSDCDRILHGKKKDKKANATISLQSIVVPPPPALPAPAYAGPLVGGRFIRPEQKMAYLKTLSKEELVSRLLHAADLAPDLPIFQALVPPPPPPVVMPQAQFTSSYVTPVSKVPSFGGKEAAEDDEVDEGYDGYYDEHAALYPKPGHGLQLPPESEDLHMLLEGKDSRTFSHWQRSIPGPLFSGSGNITSARH</sequence>
<dbReference type="InterPro" id="IPR011011">
    <property type="entry name" value="Znf_FYVE_PHD"/>
</dbReference>
<evidence type="ECO:0000256" key="3">
    <source>
        <dbReference type="ARBA" id="ARBA00022833"/>
    </source>
</evidence>
<dbReference type="SUPFAM" id="SSF57903">
    <property type="entry name" value="FYVE/PHD zinc finger"/>
    <property type="match status" value="1"/>
</dbReference>
<evidence type="ECO:0000256" key="2">
    <source>
        <dbReference type="ARBA" id="ARBA00022771"/>
    </source>
</evidence>
<organism evidence="7 8">
    <name type="scientific">Cladophialophora chaetospira</name>
    <dbReference type="NCBI Taxonomy" id="386627"/>
    <lineage>
        <taxon>Eukaryota</taxon>
        <taxon>Fungi</taxon>
        <taxon>Dikarya</taxon>
        <taxon>Ascomycota</taxon>
        <taxon>Pezizomycotina</taxon>
        <taxon>Eurotiomycetes</taxon>
        <taxon>Chaetothyriomycetidae</taxon>
        <taxon>Chaetothyriales</taxon>
        <taxon>Herpotrichiellaceae</taxon>
        <taxon>Cladophialophora</taxon>
    </lineage>
</organism>
<evidence type="ECO:0000259" key="6">
    <source>
        <dbReference type="PROSITE" id="PS50016"/>
    </source>
</evidence>
<proteinExistence type="predicted"/>
<feature type="compositionally biased region" description="Polar residues" evidence="5">
    <location>
        <begin position="285"/>
        <end position="304"/>
    </location>
</feature>
<dbReference type="PROSITE" id="PS01359">
    <property type="entry name" value="ZF_PHD_1"/>
    <property type="match status" value="1"/>
</dbReference>
<dbReference type="SMART" id="SM00249">
    <property type="entry name" value="PHD"/>
    <property type="match status" value="1"/>
</dbReference>